<gene>
    <name evidence="13" type="ORF">FE810_05095</name>
</gene>
<dbReference type="OrthoDB" id="6530772at2"/>
<proteinExistence type="inferred from homology"/>
<comment type="similarity">
    <text evidence="2 10">Belongs to the ketopantoate reductase family.</text>
</comment>
<dbReference type="InterPro" id="IPR050838">
    <property type="entry name" value="Ketopantoate_reductase"/>
</dbReference>
<comment type="catalytic activity">
    <reaction evidence="9 10">
        <text>(R)-pantoate + NADP(+) = 2-dehydropantoate + NADPH + H(+)</text>
        <dbReference type="Rhea" id="RHEA:16233"/>
        <dbReference type="ChEBI" id="CHEBI:11561"/>
        <dbReference type="ChEBI" id="CHEBI:15378"/>
        <dbReference type="ChEBI" id="CHEBI:15980"/>
        <dbReference type="ChEBI" id="CHEBI:57783"/>
        <dbReference type="ChEBI" id="CHEBI:58349"/>
        <dbReference type="EC" id="1.1.1.169"/>
    </reaction>
</comment>
<evidence type="ECO:0000256" key="1">
    <source>
        <dbReference type="ARBA" id="ARBA00004994"/>
    </source>
</evidence>
<name>A0A5R9IQX7_9GAMM</name>
<dbReference type="UniPathway" id="UPA00028">
    <property type="reaction ID" value="UER00004"/>
</dbReference>
<evidence type="ECO:0000256" key="6">
    <source>
        <dbReference type="ARBA" id="ARBA00022857"/>
    </source>
</evidence>
<evidence type="ECO:0000259" key="11">
    <source>
        <dbReference type="Pfam" id="PF02558"/>
    </source>
</evidence>
<evidence type="ECO:0000256" key="2">
    <source>
        <dbReference type="ARBA" id="ARBA00007870"/>
    </source>
</evidence>
<dbReference type="InterPro" id="IPR013328">
    <property type="entry name" value="6PGD_dom2"/>
</dbReference>
<feature type="domain" description="Ketopantoate reductase C-terminal" evidence="12">
    <location>
        <begin position="174"/>
        <end position="297"/>
    </location>
</feature>
<evidence type="ECO:0000256" key="10">
    <source>
        <dbReference type="RuleBase" id="RU362068"/>
    </source>
</evidence>
<evidence type="ECO:0000256" key="7">
    <source>
        <dbReference type="ARBA" id="ARBA00023002"/>
    </source>
</evidence>
<dbReference type="AlphaFoldDB" id="A0A5R9IQX7"/>
<dbReference type="InterPro" id="IPR036291">
    <property type="entry name" value="NAD(P)-bd_dom_sf"/>
</dbReference>
<feature type="domain" description="Ketopantoate reductase N-terminal" evidence="11">
    <location>
        <begin position="3"/>
        <end position="150"/>
    </location>
</feature>
<dbReference type="SUPFAM" id="SSF51735">
    <property type="entry name" value="NAD(P)-binding Rossmann-fold domains"/>
    <property type="match status" value="1"/>
</dbReference>
<protein>
    <recommendedName>
        <fullName evidence="4 10">2-dehydropantoate 2-reductase</fullName>
        <ecNumber evidence="3 10">1.1.1.169</ecNumber>
    </recommendedName>
    <alternativeName>
        <fullName evidence="8 10">Ketopantoate reductase</fullName>
    </alternativeName>
</protein>
<dbReference type="PANTHER" id="PTHR43765:SF2">
    <property type="entry name" value="2-DEHYDROPANTOATE 2-REDUCTASE"/>
    <property type="match status" value="1"/>
</dbReference>
<comment type="pathway">
    <text evidence="1 10">Cofactor biosynthesis; (R)-pantothenate biosynthesis; (R)-pantoate from 3-methyl-2-oxobutanoate: step 2/2.</text>
</comment>
<evidence type="ECO:0000313" key="14">
    <source>
        <dbReference type="Proteomes" id="UP000307790"/>
    </source>
</evidence>
<dbReference type="EMBL" id="VCBC01000004">
    <property type="protein sequence ID" value="TLU66883.1"/>
    <property type="molecule type" value="Genomic_DNA"/>
</dbReference>
<organism evidence="13 14">
    <name type="scientific">Thalassotalea litorea</name>
    <dbReference type="NCBI Taxonomy" id="2020715"/>
    <lineage>
        <taxon>Bacteria</taxon>
        <taxon>Pseudomonadati</taxon>
        <taxon>Pseudomonadota</taxon>
        <taxon>Gammaproteobacteria</taxon>
        <taxon>Alteromonadales</taxon>
        <taxon>Colwelliaceae</taxon>
        <taxon>Thalassotalea</taxon>
    </lineage>
</organism>
<dbReference type="Proteomes" id="UP000307790">
    <property type="component" value="Unassembled WGS sequence"/>
</dbReference>
<dbReference type="EC" id="1.1.1.169" evidence="3 10"/>
<dbReference type="InterPro" id="IPR008927">
    <property type="entry name" value="6-PGluconate_DH-like_C_sf"/>
</dbReference>
<keyword evidence="6 10" id="KW-0521">NADP</keyword>
<dbReference type="Gene3D" id="1.10.1040.10">
    <property type="entry name" value="N-(1-d-carboxylethyl)-l-norvaline Dehydrogenase, domain 2"/>
    <property type="match status" value="1"/>
</dbReference>
<reference evidence="13 14" key="1">
    <citation type="submission" date="2019-05" db="EMBL/GenBank/DDBJ databases">
        <title>Genome sequences of Thalassotalea litorea 1K03283.</title>
        <authorList>
            <person name="Zhang D."/>
        </authorList>
    </citation>
    <scope>NUCLEOTIDE SEQUENCE [LARGE SCALE GENOMIC DNA]</scope>
    <source>
        <strain evidence="13 14">MCCC 1K03283</strain>
    </source>
</reference>
<dbReference type="Gene3D" id="3.40.50.720">
    <property type="entry name" value="NAD(P)-binding Rossmann-like Domain"/>
    <property type="match status" value="1"/>
</dbReference>
<evidence type="ECO:0000259" key="12">
    <source>
        <dbReference type="Pfam" id="PF08546"/>
    </source>
</evidence>
<keyword evidence="7 10" id="KW-0560">Oxidoreductase</keyword>
<dbReference type="Pfam" id="PF02558">
    <property type="entry name" value="ApbA"/>
    <property type="match status" value="1"/>
</dbReference>
<dbReference type="SUPFAM" id="SSF48179">
    <property type="entry name" value="6-phosphogluconate dehydrogenase C-terminal domain-like"/>
    <property type="match status" value="1"/>
</dbReference>
<dbReference type="GO" id="GO:0005737">
    <property type="term" value="C:cytoplasm"/>
    <property type="evidence" value="ECO:0007669"/>
    <property type="project" value="TreeGrafter"/>
</dbReference>
<dbReference type="NCBIfam" id="TIGR00745">
    <property type="entry name" value="apbA_panE"/>
    <property type="match status" value="1"/>
</dbReference>
<dbReference type="RefSeq" id="WP_138318949.1">
    <property type="nucleotide sequence ID" value="NZ_VCBC01000004.1"/>
</dbReference>
<evidence type="ECO:0000256" key="4">
    <source>
        <dbReference type="ARBA" id="ARBA00019465"/>
    </source>
</evidence>
<evidence type="ECO:0000256" key="8">
    <source>
        <dbReference type="ARBA" id="ARBA00032024"/>
    </source>
</evidence>
<evidence type="ECO:0000256" key="3">
    <source>
        <dbReference type="ARBA" id="ARBA00013014"/>
    </source>
</evidence>
<comment type="function">
    <text evidence="10">Catalyzes the NADPH-dependent reduction of ketopantoate into pantoic acid.</text>
</comment>
<dbReference type="GO" id="GO:0050661">
    <property type="term" value="F:NADP binding"/>
    <property type="evidence" value="ECO:0007669"/>
    <property type="project" value="TreeGrafter"/>
</dbReference>
<dbReference type="PANTHER" id="PTHR43765">
    <property type="entry name" value="2-DEHYDROPANTOATE 2-REDUCTASE-RELATED"/>
    <property type="match status" value="1"/>
</dbReference>
<accession>A0A5R9IQX7</accession>
<comment type="caution">
    <text evidence="13">The sequence shown here is derived from an EMBL/GenBank/DDBJ whole genome shotgun (WGS) entry which is preliminary data.</text>
</comment>
<evidence type="ECO:0000256" key="9">
    <source>
        <dbReference type="ARBA" id="ARBA00048793"/>
    </source>
</evidence>
<evidence type="ECO:0000313" key="13">
    <source>
        <dbReference type="EMBL" id="TLU66883.1"/>
    </source>
</evidence>
<sequence length="303" mass="34232">MKIVLIGAGAMGCLLHQQLQSRHQVQFLPKATTPLASLHQNYSFMDLHGSRKDLSLHYVQVEQLKQADVIICALKAYQMRPAVDYIQPYLHSDCPLILLHNGMGVLQQIRSVLAPDQLIGLMLSTQGARRHRPDFVQHTGQGQWQLGNYQNLTEQCPAIQLLIEDLGNCSWHDDIRTRQWTKLAINSVINPLTAIYDILNGELAKVQYQSRMAMLVDEIVAQADYAEITLDKEALTNTIEQVIRQTAQNSSSMREDILAGRCSEIDYINGYILQCSQQSKIEAPQNQLCVTQIKALEQQNKRA</sequence>
<dbReference type="GO" id="GO:0008677">
    <property type="term" value="F:2-dehydropantoate 2-reductase activity"/>
    <property type="evidence" value="ECO:0007669"/>
    <property type="project" value="UniProtKB-EC"/>
</dbReference>
<dbReference type="InterPro" id="IPR013332">
    <property type="entry name" value="KPR_N"/>
</dbReference>
<dbReference type="GO" id="GO:0015940">
    <property type="term" value="P:pantothenate biosynthetic process"/>
    <property type="evidence" value="ECO:0007669"/>
    <property type="project" value="UniProtKB-UniPathway"/>
</dbReference>
<keyword evidence="5 10" id="KW-0566">Pantothenate biosynthesis</keyword>
<dbReference type="InterPro" id="IPR003710">
    <property type="entry name" value="ApbA"/>
</dbReference>
<dbReference type="Pfam" id="PF08546">
    <property type="entry name" value="ApbA_C"/>
    <property type="match status" value="1"/>
</dbReference>
<keyword evidence="14" id="KW-1185">Reference proteome</keyword>
<dbReference type="InterPro" id="IPR013752">
    <property type="entry name" value="KPA_reductase"/>
</dbReference>
<evidence type="ECO:0000256" key="5">
    <source>
        <dbReference type="ARBA" id="ARBA00022655"/>
    </source>
</evidence>